<dbReference type="Proteomes" id="UP000473571">
    <property type="component" value="Unassembled WGS sequence"/>
</dbReference>
<name>A0A6L3NC79_9BURK</name>
<proteinExistence type="predicted"/>
<comment type="caution">
    <text evidence="1">The sequence shown here is derived from an EMBL/GenBank/DDBJ whole genome shotgun (WGS) entry which is preliminary data.</text>
</comment>
<feature type="non-terminal residue" evidence="1">
    <location>
        <position position="1"/>
    </location>
</feature>
<evidence type="ECO:0000313" key="2">
    <source>
        <dbReference type="Proteomes" id="UP000473571"/>
    </source>
</evidence>
<sequence>DGFHPGAAACAVWAAQAADALRQRLGA</sequence>
<protein>
    <submittedName>
        <fullName evidence="1">SGNH/GDSL hydrolase family protein</fullName>
    </submittedName>
</protein>
<reference evidence="1 2" key="1">
    <citation type="submission" date="2019-09" db="EMBL/GenBank/DDBJ databases">
        <title>Draft genome sequences of 48 bacterial type strains from the CCUG.</title>
        <authorList>
            <person name="Tunovic T."/>
            <person name="Pineiro-Iglesias B."/>
            <person name="Unosson C."/>
            <person name="Inganas E."/>
            <person name="Ohlen M."/>
            <person name="Cardew S."/>
            <person name="Jensie-Markopoulos S."/>
            <person name="Salva-Serra F."/>
            <person name="Jaen-Luchoro D."/>
            <person name="Karlsson R."/>
            <person name="Svensson-Stadler L."/>
            <person name="Chun J."/>
            <person name="Moore E."/>
        </authorList>
    </citation>
    <scope>NUCLEOTIDE SEQUENCE [LARGE SCALE GENOMIC DNA]</scope>
    <source>
        <strain evidence="1 2">CCUG 65687</strain>
    </source>
</reference>
<organism evidence="1 2">
    <name type="scientific">Burkholderia territorii</name>
    <dbReference type="NCBI Taxonomy" id="1503055"/>
    <lineage>
        <taxon>Bacteria</taxon>
        <taxon>Pseudomonadati</taxon>
        <taxon>Pseudomonadota</taxon>
        <taxon>Betaproteobacteria</taxon>
        <taxon>Burkholderiales</taxon>
        <taxon>Burkholderiaceae</taxon>
        <taxon>Burkholderia</taxon>
        <taxon>Burkholderia cepacia complex</taxon>
    </lineage>
</organism>
<evidence type="ECO:0000313" key="1">
    <source>
        <dbReference type="EMBL" id="KAB0661064.1"/>
    </source>
</evidence>
<keyword evidence="1" id="KW-0378">Hydrolase</keyword>
<dbReference type="EMBL" id="VZOL01000378">
    <property type="protein sequence ID" value="KAB0661064.1"/>
    <property type="molecule type" value="Genomic_DNA"/>
</dbReference>
<gene>
    <name evidence="1" type="ORF">F7R13_22390</name>
</gene>
<dbReference type="AlphaFoldDB" id="A0A6L3NC79"/>
<dbReference type="GO" id="GO:0016787">
    <property type="term" value="F:hydrolase activity"/>
    <property type="evidence" value="ECO:0007669"/>
    <property type="project" value="UniProtKB-KW"/>
</dbReference>
<accession>A0A6L3NC79</accession>